<proteinExistence type="predicted"/>
<sequence>MSDTDTTCDFPYLHGFSPTEQARLVKQARLAESTIFHDIDYGGARRLLEVGSGVGAQTEILLRRFPDLHVTCVDLNESQLAAAGENLGRMPWLQGRYELHRADATGLPFEPRSFDAAFLCWVLEHVPTPARVLNEVRRVLAPGSPVYITEVMNSSFLLDPYSPDTWRYWMAFNDFQYDSGGDPFVGAKLGNLLLAGGFRDVTTEVKTFYFDNREPARRKTMIAFWEELLLSAAEQLIAAGKVTQDVVDGMRREMHQVQNDPNAVFFYAFVQARATVY</sequence>
<gene>
    <name evidence="2" type="ORF">L3V18_12365</name>
</gene>
<dbReference type="InterPro" id="IPR013216">
    <property type="entry name" value="Methyltransf_11"/>
</dbReference>
<name>A0ABS9HW44_9GAMM</name>
<dbReference type="CDD" id="cd02440">
    <property type="entry name" value="AdoMet_MTases"/>
    <property type="match status" value="1"/>
</dbReference>
<evidence type="ECO:0000313" key="2">
    <source>
        <dbReference type="EMBL" id="MCF7222570.1"/>
    </source>
</evidence>
<reference evidence="2" key="2">
    <citation type="submission" date="2022-01" db="EMBL/GenBank/DDBJ databases">
        <authorList>
            <person name="Zhou L.Y."/>
        </authorList>
    </citation>
    <scope>NUCLEOTIDE SEQUENCE</scope>
    <source>
        <strain evidence="2">TLK-CK17</strain>
    </source>
</reference>
<evidence type="ECO:0000259" key="1">
    <source>
        <dbReference type="Pfam" id="PF08241"/>
    </source>
</evidence>
<reference evidence="2" key="1">
    <citation type="submission" date="2022-01" db="EMBL/GenBank/DDBJ databases">
        <title>Lysobacter chinensis sp. nov., a bacterium isolated from cow dung compost.</title>
        <authorList>
            <person name="Liu Y."/>
        </authorList>
    </citation>
    <scope>NUCLEOTIDE SEQUENCE</scope>
    <source>
        <strain evidence="2">TLK-CK17</strain>
    </source>
</reference>
<keyword evidence="2" id="KW-0808">Transferase</keyword>
<dbReference type="GO" id="GO:0032259">
    <property type="term" value="P:methylation"/>
    <property type="evidence" value="ECO:0007669"/>
    <property type="project" value="UniProtKB-KW"/>
</dbReference>
<dbReference type="GO" id="GO:0008168">
    <property type="term" value="F:methyltransferase activity"/>
    <property type="evidence" value="ECO:0007669"/>
    <property type="project" value="UniProtKB-KW"/>
</dbReference>
<comment type="caution">
    <text evidence="2">The sequence shown here is derived from an EMBL/GenBank/DDBJ whole genome shotgun (WGS) entry which is preliminary data.</text>
</comment>
<keyword evidence="2" id="KW-0489">Methyltransferase</keyword>
<dbReference type="InterPro" id="IPR029063">
    <property type="entry name" value="SAM-dependent_MTases_sf"/>
</dbReference>
<organism evidence="2 3">
    <name type="scientific">Marilutibacter chinensis</name>
    <dbReference type="NCBI Taxonomy" id="2912247"/>
    <lineage>
        <taxon>Bacteria</taxon>
        <taxon>Pseudomonadati</taxon>
        <taxon>Pseudomonadota</taxon>
        <taxon>Gammaproteobacteria</taxon>
        <taxon>Lysobacterales</taxon>
        <taxon>Lysobacteraceae</taxon>
        <taxon>Marilutibacter</taxon>
    </lineage>
</organism>
<dbReference type="Gene3D" id="3.40.50.150">
    <property type="entry name" value="Vaccinia Virus protein VP39"/>
    <property type="match status" value="1"/>
</dbReference>
<dbReference type="PANTHER" id="PTHR43591">
    <property type="entry name" value="METHYLTRANSFERASE"/>
    <property type="match status" value="1"/>
</dbReference>
<accession>A0ABS9HW44</accession>
<dbReference type="RefSeq" id="WP_237055275.1">
    <property type="nucleotide sequence ID" value="NZ_JAKJPO010000007.1"/>
</dbReference>
<evidence type="ECO:0000313" key="3">
    <source>
        <dbReference type="Proteomes" id="UP001430796"/>
    </source>
</evidence>
<feature type="domain" description="Methyltransferase type 11" evidence="1">
    <location>
        <begin position="48"/>
        <end position="147"/>
    </location>
</feature>
<dbReference type="SUPFAM" id="SSF53335">
    <property type="entry name" value="S-adenosyl-L-methionine-dependent methyltransferases"/>
    <property type="match status" value="1"/>
</dbReference>
<protein>
    <submittedName>
        <fullName evidence="2">Methyltransferase domain-containing protein</fullName>
    </submittedName>
</protein>
<dbReference type="EMBL" id="JAKJPO010000007">
    <property type="protein sequence ID" value="MCF7222570.1"/>
    <property type="molecule type" value="Genomic_DNA"/>
</dbReference>
<dbReference type="Proteomes" id="UP001430796">
    <property type="component" value="Unassembled WGS sequence"/>
</dbReference>
<keyword evidence="3" id="KW-1185">Reference proteome</keyword>
<dbReference type="Pfam" id="PF08241">
    <property type="entry name" value="Methyltransf_11"/>
    <property type="match status" value="1"/>
</dbReference>